<feature type="region of interest" description="Disordered" evidence="1">
    <location>
        <begin position="22"/>
        <end position="116"/>
    </location>
</feature>
<feature type="compositionally biased region" description="Low complexity" evidence="1">
    <location>
        <begin position="35"/>
        <end position="46"/>
    </location>
</feature>
<organism evidence="2 3">
    <name type="scientific">Thalassiosira pseudonana</name>
    <name type="common">Marine diatom</name>
    <name type="synonym">Cyclotella nana</name>
    <dbReference type="NCBI Taxonomy" id="35128"/>
    <lineage>
        <taxon>Eukaryota</taxon>
        <taxon>Sar</taxon>
        <taxon>Stramenopiles</taxon>
        <taxon>Ochrophyta</taxon>
        <taxon>Bacillariophyta</taxon>
        <taxon>Coscinodiscophyceae</taxon>
        <taxon>Thalassiosirophycidae</taxon>
        <taxon>Thalassiosirales</taxon>
        <taxon>Thalassiosiraceae</taxon>
        <taxon>Thalassiosira</taxon>
    </lineage>
</organism>
<dbReference type="AlphaFoldDB" id="B8BPV8"/>
<dbReference type="GeneID" id="7449751"/>
<feature type="compositionally biased region" description="Gly residues" evidence="1">
    <location>
        <begin position="288"/>
        <end position="303"/>
    </location>
</feature>
<feature type="compositionally biased region" description="Basic and acidic residues" evidence="1">
    <location>
        <begin position="326"/>
        <end position="345"/>
    </location>
</feature>
<evidence type="ECO:0000256" key="1">
    <source>
        <dbReference type="SAM" id="MobiDB-lite"/>
    </source>
</evidence>
<feature type="compositionally biased region" description="Polar residues" evidence="1">
    <location>
        <begin position="212"/>
        <end position="225"/>
    </location>
</feature>
<dbReference type="eggNOG" id="ENOG502QZC7">
    <property type="taxonomic scope" value="Eukaryota"/>
</dbReference>
<evidence type="ECO:0000313" key="2">
    <source>
        <dbReference type="EMBL" id="EED95676.1"/>
    </source>
</evidence>
<name>B8BPV8_THAPS</name>
<feature type="compositionally biased region" description="Basic and acidic residues" evidence="1">
    <location>
        <begin position="61"/>
        <end position="89"/>
    </location>
</feature>
<dbReference type="HOGENOM" id="CLU_648126_0_0_1"/>
<reference evidence="2 3" key="2">
    <citation type="journal article" date="2008" name="Nature">
        <title>The Phaeodactylum genome reveals the evolutionary history of diatom genomes.</title>
        <authorList>
            <person name="Bowler C."/>
            <person name="Allen A.E."/>
            <person name="Badger J.H."/>
            <person name="Grimwood J."/>
            <person name="Jabbari K."/>
            <person name="Kuo A."/>
            <person name="Maheswari U."/>
            <person name="Martens C."/>
            <person name="Maumus F."/>
            <person name="Otillar R.P."/>
            <person name="Rayko E."/>
            <person name="Salamov A."/>
            <person name="Vandepoele K."/>
            <person name="Beszteri B."/>
            <person name="Gruber A."/>
            <person name="Heijde M."/>
            <person name="Katinka M."/>
            <person name="Mock T."/>
            <person name="Valentin K."/>
            <person name="Verret F."/>
            <person name="Berges J.A."/>
            <person name="Brownlee C."/>
            <person name="Cadoret J.P."/>
            <person name="Chiovitti A."/>
            <person name="Choi C.J."/>
            <person name="Coesel S."/>
            <person name="De Martino A."/>
            <person name="Detter J.C."/>
            <person name="Durkin C."/>
            <person name="Falciatore A."/>
            <person name="Fournet J."/>
            <person name="Haruta M."/>
            <person name="Huysman M.J."/>
            <person name="Jenkins B.D."/>
            <person name="Jiroutova K."/>
            <person name="Jorgensen R.E."/>
            <person name="Joubert Y."/>
            <person name="Kaplan A."/>
            <person name="Kroger N."/>
            <person name="Kroth P.G."/>
            <person name="La Roche J."/>
            <person name="Lindquist E."/>
            <person name="Lommer M."/>
            <person name="Martin-Jezequel V."/>
            <person name="Lopez P.J."/>
            <person name="Lucas S."/>
            <person name="Mangogna M."/>
            <person name="McGinnis K."/>
            <person name="Medlin L.K."/>
            <person name="Montsant A."/>
            <person name="Oudot-Le Secq M.P."/>
            <person name="Napoli C."/>
            <person name="Obornik M."/>
            <person name="Parker M.S."/>
            <person name="Petit J.L."/>
            <person name="Porcel B.M."/>
            <person name="Poulsen N."/>
            <person name="Robison M."/>
            <person name="Rychlewski L."/>
            <person name="Rynearson T.A."/>
            <person name="Schmutz J."/>
            <person name="Shapiro H."/>
            <person name="Siaut M."/>
            <person name="Stanley M."/>
            <person name="Sussman M.R."/>
            <person name="Taylor A.R."/>
            <person name="Vardi A."/>
            <person name="von Dassow P."/>
            <person name="Vyverman W."/>
            <person name="Willis A."/>
            <person name="Wyrwicz L.S."/>
            <person name="Rokhsar D.S."/>
            <person name="Weissenbach J."/>
            <person name="Armbrust E.V."/>
            <person name="Green B.R."/>
            <person name="Van de Peer Y."/>
            <person name="Grigoriev I.V."/>
        </authorList>
    </citation>
    <scope>NUCLEOTIDE SEQUENCE [LARGE SCALE GENOMIC DNA]</scope>
    <source>
        <strain evidence="2 3">CCMP1335</strain>
    </source>
</reference>
<dbReference type="KEGG" id="tps:THAPSDRAFT_1063"/>
<feature type="region of interest" description="Disordered" evidence="1">
    <location>
        <begin position="313"/>
        <end position="345"/>
    </location>
</feature>
<reference evidence="2 3" key="1">
    <citation type="journal article" date="2004" name="Science">
        <title>The genome of the diatom Thalassiosira pseudonana: ecology, evolution, and metabolism.</title>
        <authorList>
            <person name="Armbrust E.V."/>
            <person name="Berges J.A."/>
            <person name="Bowler C."/>
            <person name="Green B.R."/>
            <person name="Martinez D."/>
            <person name="Putnam N.H."/>
            <person name="Zhou S."/>
            <person name="Allen A.E."/>
            <person name="Apt K.E."/>
            <person name="Bechner M."/>
            <person name="Brzezinski M.A."/>
            <person name="Chaal B.K."/>
            <person name="Chiovitti A."/>
            <person name="Davis A.K."/>
            <person name="Demarest M.S."/>
            <person name="Detter J.C."/>
            <person name="Glavina T."/>
            <person name="Goodstein D."/>
            <person name="Hadi M.Z."/>
            <person name="Hellsten U."/>
            <person name="Hildebrand M."/>
            <person name="Jenkins B.D."/>
            <person name="Jurka J."/>
            <person name="Kapitonov V.V."/>
            <person name="Kroger N."/>
            <person name="Lau W.W."/>
            <person name="Lane T.W."/>
            <person name="Larimer F.W."/>
            <person name="Lippmeier J.C."/>
            <person name="Lucas S."/>
            <person name="Medina M."/>
            <person name="Montsant A."/>
            <person name="Obornik M."/>
            <person name="Parker M.S."/>
            <person name="Palenik B."/>
            <person name="Pazour G.J."/>
            <person name="Richardson P.M."/>
            <person name="Rynearson T.A."/>
            <person name="Saito M.A."/>
            <person name="Schwartz D.C."/>
            <person name="Thamatrakoln K."/>
            <person name="Valentin K."/>
            <person name="Vardi A."/>
            <person name="Wilkerson F.P."/>
            <person name="Rokhsar D.S."/>
        </authorList>
    </citation>
    <scope>NUCLEOTIDE SEQUENCE [LARGE SCALE GENOMIC DNA]</scope>
    <source>
        <strain evidence="2 3">CCMP1335</strain>
    </source>
</reference>
<feature type="region of interest" description="Disordered" evidence="1">
    <location>
        <begin position="288"/>
        <end position="307"/>
    </location>
</feature>
<feature type="compositionally biased region" description="Polar residues" evidence="1">
    <location>
        <begin position="99"/>
        <end position="113"/>
    </location>
</feature>
<gene>
    <name evidence="2" type="ORF">THAPSDRAFT_1063</name>
</gene>
<dbReference type="PaxDb" id="35128-Thaps1063"/>
<sequence>MAGGPALVFRKCHLTVLRSLYSTDGEDGGVQDGKSSSNLGSSPSPLDVLGNAFLNEVGVKTSDDGGDSKSNGDRKFDDADVSSSDKEDRGDEYDDAKSTETQPPNNDSNTPVSESPVPSEIWTLIHKFLQQRNKYYPLKQRQLHWNQLNTEAQSRLDYLMSISSEIEGRYNLKQQQQTLSKRRRVGMSMTPHTPMFSVTKRSSGGTPGMSLTPLSSNRKSQSQHSFMDDEFDEQIASIPSWNFINGMLQRRARLCTVSCEAFKEQPFLTKLNEECEERCRVLEGVLGRLGGQRGGGQTGGGEDCTGADELRGAVEEGKEASQQSRNSERRKENHTNDDALDSATKRQKLDANIASLPSTTQPQSNTSSGYYFFKDYYSKDENYAATPKNDIDDDMNDYMVETQIKLCLWSSLLTSVKEIVDNEY</sequence>
<dbReference type="Proteomes" id="UP000001449">
    <property type="component" value="Chromosome 1"/>
</dbReference>
<dbReference type="InParanoid" id="B8BPV8"/>
<dbReference type="EMBL" id="CM000638">
    <property type="protein sequence ID" value="EED95676.1"/>
    <property type="molecule type" value="Genomic_DNA"/>
</dbReference>
<evidence type="ECO:0000313" key="3">
    <source>
        <dbReference type="Proteomes" id="UP000001449"/>
    </source>
</evidence>
<proteinExistence type="predicted"/>
<accession>B8BPV8</accession>
<protein>
    <submittedName>
        <fullName evidence="2">Uncharacterized protein</fullName>
    </submittedName>
</protein>
<dbReference type="RefSeq" id="XP_002286035.1">
    <property type="nucleotide sequence ID" value="XM_002285999.1"/>
</dbReference>
<keyword evidence="3" id="KW-1185">Reference proteome</keyword>
<feature type="region of interest" description="Disordered" evidence="1">
    <location>
        <begin position="189"/>
        <end position="225"/>
    </location>
</feature>